<name>A0AAE0ANW7_9ROSI</name>
<sequence>MPVCVANKIERLQREFFLGDRGIKKKIHSIKWAQLCKSKNECGLGIGSVLLKNQGLLAKWVWRFGLEDISLWRRVICAKYGVPLDVLRWDWNCGACSSWFIKTVGTLFLDGSNSAQVLKEGLRVIVGRGDRARFWSDVMVGGSPLKYAFPRIYTLAVDKLGSIRNFGKRIGLEWKWEIILRRLLFNCEKE</sequence>
<dbReference type="AlphaFoldDB" id="A0AAE0ANW7"/>
<dbReference type="PANTHER" id="PTHR36617">
    <property type="entry name" value="PROTEIN, PUTATIVE-RELATED"/>
    <property type="match status" value="1"/>
</dbReference>
<dbReference type="EMBL" id="JANJYJ010000004">
    <property type="protein sequence ID" value="KAK3220872.1"/>
    <property type="molecule type" value="Genomic_DNA"/>
</dbReference>
<organism evidence="1 2">
    <name type="scientific">Dipteronia sinensis</name>
    <dbReference type="NCBI Taxonomy" id="43782"/>
    <lineage>
        <taxon>Eukaryota</taxon>
        <taxon>Viridiplantae</taxon>
        <taxon>Streptophyta</taxon>
        <taxon>Embryophyta</taxon>
        <taxon>Tracheophyta</taxon>
        <taxon>Spermatophyta</taxon>
        <taxon>Magnoliopsida</taxon>
        <taxon>eudicotyledons</taxon>
        <taxon>Gunneridae</taxon>
        <taxon>Pentapetalae</taxon>
        <taxon>rosids</taxon>
        <taxon>malvids</taxon>
        <taxon>Sapindales</taxon>
        <taxon>Sapindaceae</taxon>
        <taxon>Hippocastanoideae</taxon>
        <taxon>Acereae</taxon>
        <taxon>Dipteronia</taxon>
    </lineage>
</organism>
<dbReference type="PANTHER" id="PTHR36617:SF5">
    <property type="entry name" value="OS05G0421675 PROTEIN"/>
    <property type="match status" value="1"/>
</dbReference>
<gene>
    <name evidence="1" type="ORF">Dsin_014842</name>
</gene>
<evidence type="ECO:0000313" key="1">
    <source>
        <dbReference type="EMBL" id="KAK3220872.1"/>
    </source>
</evidence>
<comment type="caution">
    <text evidence="1">The sequence shown here is derived from an EMBL/GenBank/DDBJ whole genome shotgun (WGS) entry which is preliminary data.</text>
</comment>
<reference evidence="1" key="1">
    <citation type="journal article" date="2023" name="Plant J.">
        <title>Genome sequences and population genomics provide insights into the demographic history, inbreeding, and mutation load of two 'living fossil' tree species of Dipteronia.</title>
        <authorList>
            <person name="Feng Y."/>
            <person name="Comes H.P."/>
            <person name="Chen J."/>
            <person name="Zhu S."/>
            <person name="Lu R."/>
            <person name="Zhang X."/>
            <person name="Li P."/>
            <person name="Qiu J."/>
            <person name="Olsen K.M."/>
            <person name="Qiu Y."/>
        </authorList>
    </citation>
    <scope>NUCLEOTIDE SEQUENCE</scope>
    <source>
        <strain evidence="1">NBL</strain>
    </source>
</reference>
<proteinExistence type="predicted"/>
<accession>A0AAE0ANW7</accession>
<protein>
    <submittedName>
        <fullName evidence="1">Uncharacterized protein</fullName>
    </submittedName>
</protein>
<dbReference type="Proteomes" id="UP001281410">
    <property type="component" value="Unassembled WGS sequence"/>
</dbReference>
<evidence type="ECO:0000313" key="2">
    <source>
        <dbReference type="Proteomes" id="UP001281410"/>
    </source>
</evidence>
<keyword evidence="2" id="KW-1185">Reference proteome</keyword>